<keyword evidence="3" id="KW-1185">Reference proteome</keyword>
<evidence type="ECO:0000313" key="3">
    <source>
        <dbReference type="Proteomes" id="UP001212841"/>
    </source>
</evidence>
<dbReference type="AlphaFoldDB" id="A0AAD5X6G4"/>
<comment type="caution">
    <text evidence="2">The sequence shown here is derived from an EMBL/GenBank/DDBJ whole genome shotgun (WGS) entry which is preliminary data.</text>
</comment>
<feature type="region of interest" description="Disordered" evidence="1">
    <location>
        <begin position="29"/>
        <end position="91"/>
    </location>
</feature>
<organism evidence="2 3">
    <name type="scientific">Rhizophlyctis rosea</name>
    <dbReference type="NCBI Taxonomy" id="64517"/>
    <lineage>
        <taxon>Eukaryota</taxon>
        <taxon>Fungi</taxon>
        <taxon>Fungi incertae sedis</taxon>
        <taxon>Chytridiomycota</taxon>
        <taxon>Chytridiomycota incertae sedis</taxon>
        <taxon>Chytridiomycetes</taxon>
        <taxon>Rhizophlyctidales</taxon>
        <taxon>Rhizophlyctidaceae</taxon>
        <taxon>Rhizophlyctis</taxon>
    </lineage>
</organism>
<name>A0AAD5X6G4_9FUNG</name>
<protein>
    <submittedName>
        <fullName evidence="2">Uncharacterized protein</fullName>
    </submittedName>
</protein>
<reference evidence="2" key="1">
    <citation type="submission" date="2020-05" db="EMBL/GenBank/DDBJ databases">
        <title>Phylogenomic resolution of chytrid fungi.</title>
        <authorList>
            <person name="Stajich J.E."/>
            <person name="Amses K."/>
            <person name="Simmons R."/>
            <person name="Seto K."/>
            <person name="Myers J."/>
            <person name="Bonds A."/>
            <person name="Quandt C.A."/>
            <person name="Barry K."/>
            <person name="Liu P."/>
            <person name="Grigoriev I."/>
            <person name="Longcore J.E."/>
            <person name="James T.Y."/>
        </authorList>
    </citation>
    <scope>NUCLEOTIDE SEQUENCE</scope>
    <source>
        <strain evidence="2">JEL0318</strain>
    </source>
</reference>
<accession>A0AAD5X6G4</accession>
<dbReference type="EMBL" id="JADGJD010000214">
    <property type="protein sequence ID" value="KAJ3053358.1"/>
    <property type="molecule type" value="Genomic_DNA"/>
</dbReference>
<gene>
    <name evidence="2" type="ORF">HK097_004452</name>
</gene>
<sequence>MSDDDIVDCDRQSTIVAIKKEPAWDERGVPTSTLALEAETGSVHSMPAAPTPEEEATLVRASPAASVPEEGLVSPTPDEGKGFDGSPSPPLVADLHLQFELLKSALRDRSDLSDSVENRKAYDLCRLFTQREILAGDICEEIVLKAYQPLADGLPAFLDLVA</sequence>
<evidence type="ECO:0000313" key="2">
    <source>
        <dbReference type="EMBL" id="KAJ3053358.1"/>
    </source>
</evidence>
<evidence type="ECO:0000256" key="1">
    <source>
        <dbReference type="SAM" id="MobiDB-lite"/>
    </source>
</evidence>
<dbReference type="Proteomes" id="UP001212841">
    <property type="component" value="Unassembled WGS sequence"/>
</dbReference>
<proteinExistence type="predicted"/>